<proteinExistence type="predicted"/>
<keyword evidence="1" id="KW-0812">Transmembrane</keyword>
<organism evidence="2 3">
    <name type="scientific">Elysia crispata</name>
    <name type="common">lettuce slug</name>
    <dbReference type="NCBI Taxonomy" id="231223"/>
    <lineage>
        <taxon>Eukaryota</taxon>
        <taxon>Metazoa</taxon>
        <taxon>Spiralia</taxon>
        <taxon>Lophotrochozoa</taxon>
        <taxon>Mollusca</taxon>
        <taxon>Gastropoda</taxon>
        <taxon>Heterobranchia</taxon>
        <taxon>Euthyneura</taxon>
        <taxon>Panpulmonata</taxon>
        <taxon>Sacoglossa</taxon>
        <taxon>Placobranchoidea</taxon>
        <taxon>Plakobranchidae</taxon>
        <taxon>Elysia</taxon>
    </lineage>
</organism>
<gene>
    <name evidence="2" type="ORF">RRG08_015719</name>
</gene>
<comment type="caution">
    <text evidence="2">The sequence shown here is derived from an EMBL/GenBank/DDBJ whole genome shotgun (WGS) entry which is preliminary data.</text>
</comment>
<dbReference type="Proteomes" id="UP001283361">
    <property type="component" value="Unassembled WGS sequence"/>
</dbReference>
<keyword evidence="1" id="KW-1133">Transmembrane helix</keyword>
<keyword evidence="1" id="KW-0472">Membrane</keyword>
<keyword evidence="3" id="KW-1185">Reference proteome</keyword>
<feature type="transmembrane region" description="Helical" evidence="1">
    <location>
        <begin position="50"/>
        <end position="68"/>
    </location>
</feature>
<evidence type="ECO:0000313" key="2">
    <source>
        <dbReference type="EMBL" id="KAK3762978.1"/>
    </source>
</evidence>
<protein>
    <submittedName>
        <fullName evidence="2">Uncharacterized protein</fullName>
    </submittedName>
</protein>
<name>A0AAE0Z562_9GAST</name>
<dbReference type="AlphaFoldDB" id="A0AAE0Z562"/>
<reference evidence="2" key="1">
    <citation type="journal article" date="2023" name="G3 (Bethesda)">
        <title>A reference genome for the long-term kleptoplast-retaining sea slug Elysia crispata morphotype clarki.</title>
        <authorList>
            <person name="Eastman K.E."/>
            <person name="Pendleton A.L."/>
            <person name="Shaikh M.A."/>
            <person name="Suttiyut T."/>
            <person name="Ogas R."/>
            <person name="Tomko P."/>
            <person name="Gavelis G."/>
            <person name="Widhalm J.R."/>
            <person name="Wisecaver J.H."/>
        </authorList>
    </citation>
    <scope>NUCLEOTIDE SEQUENCE</scope>
    <source>
        <strain evidence="2">ECLA1</strain>
    </source>
</reference>
<evidence type="ECO:0000256" key="1">
    <source>
        <dbReference type="SAM" id="Phobius"/>
    </source>
</evidence>
<dbReference type="EMBL" id="JAWDGP010004620">
    <property type="protein sequence ID" value="KAK3762978.1"/>
    <property type="molecule type" value="Genomic_DNA"/>
</dbReference>
<accession>A0AAE0Z562</accession>
<evidence type="ECO:0000313" key="3">
    <source>
        <dbReference type="Proteomes" id="UP001283361"/>
    </source>
</evidence>
<sequence>MRGELTTVHHINTTQCRTFRRKIFSHPPQTWTSRRTSPSVYRCLECRGPWVIWFTLAALLLIGLLISAL</sequence>